<dbReference type="Proteomes" id="UP000055045">
    <property type="component" value="Unassembled WGS sequence"/>
</dbReference>
<comment type="caution">
    <text evidence="2">The sequence shown here is derived from an EMBL/GenBank/DDBJ whole genome shotgun (WGS) entry which is preliminary data.</text>
</comment>
<name>A0A101MJN3_PENFR</name>
<evidence type="ECO:0000313" key="3">
    <source>
        <dbReference type="Proteomes" id="UP000055045"/>
    </source>
</evidence>
<evidence type="ECO:0000313" key="2">
    <source>
        <dbReference type="EMBL" id="KUM61797.1"/>
    </source>
</evidence>
<dbReference type="AlphaFoldDB" id="A0A101MJN3"/>
<gene>
    <name evidence="2" type="ORF">ACN42_g5312</name>
</gene>
<sequence length="246" mass="27715">MVESPEKRKKKIHYPTTAATPLRRHRDSSRVLSSVLIFLTGFLSVQRPVPSLSHSLLCKPQITYTWSLYSRGSTLRILLVHCASKATSNLGWFSPPFPRLSVTLRLDECDILRRLSLARSSGGIPLTMLNNTSSDFDLIIRQQPNRARVAGGKEKVLREPGAQTYRSAPDRPAPGARGGHLPRTALPAKSLLFHVLQSVRCNRRASCARRTVDCISRNPGFVTSPVEGCGQQRWWVFRFWRSLRED</sequence>
<keyword evidence="3" id="KW-1185">Reference proteome</keyword>
<organism evidence="2 3">
    <name type="scientific">Penicillium freii</name>
    <dbReference type="NCBI Taxonomy" id="48697"/>
    <lineage>
        <taxon>Eukaryota</taxon>
        <taxon>Fungi</taxon>
        <taxon>Dikarya</taxon>
        <taxon>Ascomycota</taxon>
        <taxon>Pezizomycotina</taxon>
        <taxon>Eurotiomycetes</taxon>
        <taxon>Eurotiomycetidae</taxon>
        <taxon>Eurotiales</taxon>
        <taxon>Aspergillaceae</taxon>
        <taxon>Penicillium</taxon>
    </lineage>
</organism>
<dbReference type="EMBL" id="LLXE01000121">
    <property type="protein sequence ID" value="KUM61797.1"/>
    <property type="molecule type" value="Genomic_DNA"/>
</dbReference>
<proteinExistence type="predicted"/>
<evidence type="ECO:0000256" key="1">
    <source>
        <dbReference type="SAM" id="MobiDB-lite"/>
    </source>
</evidence>
<feature type="region of interest" description="Disordered" evidence="1">
    <location>
        <begin position="161"/>
        <end position="181"/>
    </location>
</feature>
<accession>A0A101MJN3</accession>
<reference evidence="2 3" key="1">
    <citation type="submission" date="2015-10" db="EMBL/GenBank/DDBJ databases">
        <title>Genome sequencing of Penicillium freii.</title>
        <authorList>
            <person name="Nguyen H.D."/>
            <person name="Visagie C.M."/>
            <person name="Seifert K.A."/>
        </authorList>
    </citation>
    <scope>NUCLEOTIDE SEQUENCE [LARGE SCALE GENOMIC DNA]</scope>
    <source>
        <strain evidence="2 3">DAOM 242723</strain>
    </source>
</reference>
<protein>
    <submittedName>
        <fullName evidence="2">Uncharacterized protein</fullName>
    </submittedName>
</protein>